<accession>A0A3N2R4V8</accession>
<organism evidence="1 2">
    <name type="scientific">Histidinibacterium lentulum</name>
    <dbReference type="NCBI Taxonomy" id="2480588"/>
    <lineage>
        <taxon>Bacteria</taxon>
        <taxon>Pseudomonadati</taxon>
        <taxon>Pseudomonadota</taxon>
        <taxon>Alphaproteobacteria</taxon>
        <taxon>Rhodobacterales</taxon>
        <taxon>Paracoccaceae</taxon>
        <taxon>Histidinibacterium</taxon>
    </lineage>
</organism>
<reference evidence="1 2" key="1">
    <citation type="submission" date="2018-10" db="EMBL/GenBank/DDBJ databases">
        <title>Histidinibacterium lentulum gen. nov., sp. nov., a marine bacterium from the culture broth of Picochlorum sp. 122.</title>
        <authorList>
            <person name="Wang G."/>
        </authorList>
    </citation>
    <scope>NUCLEOTIDE SEQUENCE [LARGE SCALE GENOMIC DNA]</scope>
    <source>
        <strain evidence="1 2">B17</strain>
    </source>
</reference>
<name>A0A3N2R4V8_9RHOB</name>
<dbReference type="RefSeq" id="WP_123642052.1">
    <property type="nucleotide sequence ID" value="NZ_ML119084.1"/>
</dbReference>
<dbReference type="Proteomes" id="UP000268016">
    <property type="component" value="Unassembled WGS sequence"/>
</dbReference>
<dbReference type="AlphaFoldDB" id="A0A3N2R4V8"/>
<gene>
    <name evidence="1" type="ORF">EAT49_09340</name>
</gene>
<dbReference type="EMBL" id="RDRB01000004">
    <property type="protein sequence ID" value="ROU02530.1"/>
    <property type="molecule type" value="Genomic_DNA"/>
</dbReference>
<keyword evidence="2" id="KW-1185">Reference proteome</keyword>
<dbReference type="OrthoDB" id="675048at2"/>
<evidence type="ECO:0000313" key="2">
    <source>
        <dbReference type="Proteomes" id="UP000268016"/>
    </source>
</evidence>
<evidence type="ECO:0000313" key="1">
    <source>
        <dbReference type="EMBL" id="ROU02530.1"/>
    </source>
</evidence>
<protein>
    <submittedName>
        <fullName evidence="1">Uncharacterized protein</fullName>
    </submittedName>
</protein>
<sequence length="141" mass="15317">MARKPTDWPARYRKAKPPHVVTLPNDFAGVKAGQTMLISSPEEIGRWIDAIPRGETRTILRMRTELARRAGADAMCPVTASIYLRVVAECALKALDDGQTPDAVTPFWRVIGPGDRLAAKLSCGTEGLVHLRALDSALDPA</sequence>
<proteinExistence type="predicted"/>
<comment type="caution">
    <text evidence="1">The sequence shown here is derived from an EMBL/GenBank/DDBJ whole genome shotgun (WGS) entry which is preliminary data.</text>
</comment>